<dbReference type="InterPro" id="IPR029000">
    <property type="entry name" value="Cyclophilin-like_dom_sf"/>
</dbReference>
<dbReference type="Proteomes" id="UP000288024">
    <property type="component" value="Unassembled WGS sequence"/>
</dbReference>
<evidence type="ECO:0000259" key="2">
    <source>
        <dbReference type="Pfam" id="PF19200"/>
    </source>
</evidence>
<dbReference type="InterPro" id="IPR043894">
    <property type="entry name" value="MupG_C"/>
</dbReference>
<comment type="caution">
    <text evidence="3">The sequence shown here is derived from an EMBL/GenBank/DDBJ whole genome shotgun (WGS) entry which is preliminary data.</text>
</comment>
<dbReference type="PANTHER" id="PTHR38435:SF2">
    <property type="entry name" value="DUF871 DOMAIN-CONTAINING PROTEIN"/>
    <property type="match status" value="1"/>
</dbReference>
<accession>A0A437KGF8</accession>
<organism evidence="3 4">
    <name type="scientific">Niallia taxi</name>
    <dbReference type="NCBI Taxonomy" id="2499688"/>
    <lineage>
        <taxon>Bacteria</taxon>
        <taxon>Bacillati</taxon>
        <taxon>Bacillota</taxon>
        <taxon>Bacilli</taxon>
        <taxon>Bacillales</taxon>
        <taxon>Bacillaceae</taxon>
        <taxon>Niallia</taxon>
    </lineage>
</organism>
<evidence type="ECO:0000259" key="1">
    <source>
        <dbReference type="Pfam" id="PF05913"/>
    </source>
</evidence>
<dbReference type="SUPFAM" id="SSF50891">
    <property type="entry name" value="Cyclophilin-like"/>
    <property type="match status" value="1"/>
</dbReference>
<dbReference type="Gene3D" id="3.20.20.70">
    <property type="entry name" value="Aldolase class I"/>
    <property type="match status" value="1"/>
</dbReference>
<keyword evidence="4" id="KW-1185">Reference proteome</keyword>
<dbReference type="Gene3D" id="2.40.100.10">
    <property type="entry name" value="Cyclophilin-like"/>
    <property type="match status" value="1"/>
</dbReference>
<evidence type="ECO:0000313" key="4">
    <source>
        <dbReference type="Proteomes" id="UP000288024"/>
    </source>
</evidence>
<dbReference type="RefSeq" id="WP_127735373.1">
    <property type="nucleotide sequence ID" value="NZ_JAMAVA010000018.1"/>
</dbReference>
<sequence>MIGISFYLNDPLAEQRIIEASQKGIRKAFTSLHIPEERGNLASKASKLLKAAKACGMEVYADVSMKTPRHLNVESLEQLSSLGVVGIRLDDFFESNRMIELSKCFHIAVNASTILEAELESLIANGLNTKRLIAWHNFYPRRETGLDKDFFRTQTILFKRYNIPVCAFIPGIGEKRGPVFDGLPTLESHREIHPFAAAVELYKLGITDVYIGDPDHGKGLLEKLIKYDKDKILPIRIHSAVLEEGINRIRPDLSRDVLRIMDSRTNESVAQVNTVERQRGMITMDNSLYGRYCGEVQVVLRNLPADERVNVIGTVNSEDLQLLSYIQPGQMLEWKMEARYNNR</sequence>
<dbReference type="Pfam" id="PF05913">
    <property type="entry name" value="MupG_C"/>
    <property type="match status" value="1"/>
</dbReference>
<name>A0A437KGF8_9BACI</name>
<dbReference type="Pfam" id="PF19200">
    <property type="entry name" value="MupG_N"/>
    <property type="match status" value="1"/>
</dbReference>
<dbReference type="InterPro" id="IPR013785">
    <property type="entry name" value="Aldolase_TIM"/>
</dbReference>
<dbReference type="InterPro" id="IPR008589">
    <property type="entry name" value="MupG"/>
</dbReference>
<dbReference type="EMBL" id="RZTZ01000001">
    <property type="protein sequence ID" value="RVT67381.1"/>
    <property type="molecule type" value="Genomic_DNA"/>
</dbReference>
<dbReference type="InterPro" id="IPR043797">
    <property type="entry name" value="MupG_N"/>
</dbReference>
<feature type="domain" description="6-phospho-N-acetylmuramidase C-terminal" evidence="1">
    <location>
        <begin position="242"/>
        <end position="331"/>
    </location>
</feature>
<dbReference type="AlphaFoldDB" id="A0A437KGF8"/>
<feature type="domain" description="6-phospho-N-acetylmuramidase N-terminal" evidence="2">
    <location>
        <begin position="2"/>
        <end position="224"/>
    </location>
</feature>
<dbReference type="PANTHER" id="PTHR38435">
    <property type="match status" value="1"/>
</dbReference>
<reference evidence="3 4" key="1">
    <citation type="submission" date="2019-01" db="EMBL/GenBank/DDBJ databases">
        <title>Bacillus sp. M5HDSG1-1, whole genome shotgun sequence.</title>
        <authorList>
            <person name="Tuo L."/>
        </authorList>
    </citation>
    <scope>NUCLEOTIDE SEQUENCE [LARGE SCALE GENOMIC DNA]</scope>
    <source>
        <strain evidence="3 4">M5HDSG1-1</strain>
    </source>
</reference>
<protein>
    <submittedName>
        <fullName evidence="3">DUF871 domain-containing protein</fullName>
    </submittedName>
</protein>
<proteinExistence type="predicted"/>
<dbReference type="InterPro" id="IPR017853">
    <property type="entry name" value="GH"/>
</dbReference>
<gene>
    <name evidence="3" type="ORF">EM808_02580</name>
</gene>
<evidence type="ECO:0000313" key="3">
    <source>
        <dbReference type="EMBL" id="RVT67381.1"/>
    </source>
</evidence>
<dbReference type="SUPFAM" id="SSF51445">
    <property type="entry name" value="(Trans)glycosidases"/>
    <property type="match status" value="1"/>
</dbReference>